<protein>
    <recommendedName>
        <fullName evidence="5">ECM-binding protein homolog</fullName>
    </recommendedName>
</protein>
<comment type="caution">
    <text evidence="3">The sequence shown here is derived from an EMBL/GenBank/DDBJ whole genome shotgun (WGS) entry which is preliminary data.</text>
</comment>
<keyword evidence="1" id="KW-0175">Coiled coil</keyword>
<reference evidence="3" key="1">
    <citation type="journal article" date="2021" name="Genes Genomics">
        <title>Comparative genomic analysis of Mycoplasma anatis strains.</title>
        <authorList>
            <person name="Zhou Q."/>
            <person name="Mai K."/>
            <person name="Yang D."/>
            <person name="Liu J."/>
            <person name="Yan Z."/>
            <person name="Luo C."/>
            <person name="Tan Y."/>
            <person name="Cao S."/>
            <person name="Zhou Q."/>
            <person name="Chen L."/>
            <person name="Chen F."/>
        </authorList>
    </citation>
    <scope>NUCLEOTIDE SEQUENCE</scope>
    <source>
        <strain evidence="3">DP07</strain>
    </source>
</reference>
<feature type="signal peptide" evidence="2">
    <location>
        <begin position="1"/>
        <end position="20"/>
    </location>
</feature>
<organism evidence="3 4">
    <name type="scientific">Mycoplasmopsis anatis</name>
    <dbReference type="NCBI Taxonomy" id="171279"/>
    <lineage>
        <taxon>Bacteria</taxon>
        <taxon>Bacillati</taxon>
        <taxon>Mycoplasmatota</taxon>
        <taxon>Mycoplasmoidales</taxon>
        <taxon>Metamycoplasmataceae</taxon>
        <taxon>Mycoplasmopsis</taxon>
    </lineage>
</organism>
<feature type="coiled-coil region" evidence="1">
    <location>
        <begin position="1332"/>
        <end position="1392"/>
    </location>
</feature>
<feature type="coiled-coil region" evidence="1">
    <location>
        <begin position="220"/>
        <end position="267"/>
    </location>
</feature>
<evidence type="ECO:0000256" key="2">
    <source>
        <dbReference type="SAM" id="SignalP"/>
    </source>
</evidence>
<feature type="coiled-coil region" evidence="1">
    <location>
        <begin position="303"/>
        <end position="346"/>
    </location>
</feature>
<keyword evidence="2" id="KW-0732">Signal</keyword>
<gene>
    <name evidence="3" type="ORF">MADP07_00002</name>
</gene>
<proteinExistence type="predicted"/>
<accession>A0A9Q3QDV7</accession>
<evidence type="ECO:0000313" key="4">
    <source>
        <dbReference type="Proteomes" id="UP000746160"/>
    </source>
</evidence>
<name>A0A9Q3QDV7_9BACT</name>
<feature type="coiled-coil region" evidence="1">
    <location>
        <begin position="635"/>
        <end position="731"/>
    </location>
</feature>
<feature type="coiled-coil region" evidence="1">
    <location>
        <begin position="1581"/>
        <end position="1644"/>
    </location>
</feature>
<dbReference type="EMBL" id="JABZFG010000001">
    <property type="protein sequence ID" value="MBW0602295.1"/>
    <property type="molecule type" value="Genomic_DNA"/>
</dbReference>
<evidence type="ECO:0008006" key="5">
    <source>
        <dbReference type="Google" id="ProtNLM"/>
    </source>
</evidence>
<evidence type="ECO:0000256" key="1">
    <source>
        <dbReference type="SAM" id="Coils"/>
    </source>
</evidence>
<feature type="chain" id="PRO_5040147705" description="ECM-binding protein homolog" evidence="2">
    <location>
        <begin position="21"/>
        <end position="2752"/>
    </location>
</feature>
<sequence length="2752" mass="316007">MNKKKTIITAVGLSSTFSLAAAGMGVVAGLHVEVIKDGSIKEVIKNVGHNINNPTGSFKYLKNDDIANKINDLMNQISSNQTINEKNASINNVRETILDNLIENFPDSIKESENEFLRNLLQDQINFITETDLRNEFISKNSDLIDQIIKNSNNPENSQKTKELLNTFKTNLNSQLNRQAELFKPYIDYINEIIGVGEERLPDSEIDKLYKDYEGLILSKDLNLNSLETLKSQIDEYKNNKDNNNQLNSLKNSIRELIEQNKQLINNPDPKLAENIESKLESTTSKEDLVLYEELLRNNLTHSSDLLKNAEELKQSLKNLIKNNPLNEFKEKFEQINGLNEQLIEQVNDVNELAKLKDKYLDDLAYFKYAEDKHNEINDYLNSSYVNVDITQSDYKKLTADNFIDSIFNKVKSKEDLKSNIDLVYNEYQQIKNNGILSNKQIDQLLKDLEFYDNYKDTKNTVQISNNQIREKLKTAQNNDALQSLDLNVYTKLLEEKLRQNGKEQLKYLEEKSKLMVKKLSGMEDPVSRAIVEKINQLNKESSLLSDEHSPATTNQLKEQILKYDLLDSIEKISNLNYDLLNKNNDIKELANSIFPPSIREDELYKNTLDELAKIEDFVNSNKDNLDILSNPEKFDELINKLEDLKNNQKEIEKNLREKNKLDNLIKEFENRNNFVEENPEIKEIASKELDKIKKELDDLRNQLNDPLLDNSKAKEIINQIEAKVQEQKTTVDLAISQNELDKTLATINQNYPDDQNRENDSIGEKGLRKKYEQIKEKILNPDLSDLERNKLITELKEIRDTAPKIKELEDAKEVLENSISNARSSQHDKITDSKLISSNSALKIVDSTIEEMLSDKYPKISKIVDSTNLALKQAEMLDLALKQDKIIIANNELQKKNLAIENESYLPIKKAFDQINGFVDLTSRIDDENIINESTEKIYSMIPLADELNNLYNFVESIKDQAEYKLLKDQAKALIQRSLFNQDKTPSQIADTVKEIQESLKVFEAKKKLNEEIKRLDEIFDDSDPNNKESDRAIYSEIKKSVEDLKQQNKLLFNSPYETESSILQAFEELKNQHKKLSDNKDQITRDYNDIVKKTEEKIKNYDDNIIPSDKQGNSSNTYTKYDETKADFETKKDQKETTISDIKELNTKLDIAYKYDQANNAIKHLEDYINSAATINEFNSDGELNKVKKAFDEMINQLKTDLAKPTNFNKNALEDIINKANAGLELAKFQEDPVLINIKELKDNTAKVEDYNSLKKSSLNTLPTSPYDASTLIKTKERLVNETNNILEVAKIRESNERGIGNNDEVSLSGLYKRAKEQLANTDTNDQQAYKEFIAKLDELKAKNTAATTKDEVVQIQAEIAHLDQRLDALKKLSAAVKQEQLAKEKIESTTSNHETTREFLDKFLPSINKNIKDSQALYMNKTIDIDTLISKANSINGTEGYPHVKELNNALELASKTTELMNKIKNNVSLNPDINYHEYDSVDGNINNYNLWDRWFKDLLSSFYNNRNEENYLNLNNLINKVSELFNKQKEVSEKIKSRKDEVKTYAGYQSDVDYLIVKLWASTPKSFSEFSDTNSWIANIDERIATLDENIQTEKQNYDKRTALKNNFETYKTDKIEVLASTDRKLKEALKTRIEDLEQKNISSLNGESLKEGLSTITFSEIENQYNTLTTIYDKITELSGRVAIANEIILNFSSTQDSEFAAELERLKNKCADIESKYIKYDSIEKQDGKTDIVTDLNDLNKTLVKIEFIYEKTKLLTLINSNLELSREEKAPLLNVLSNAEAEFNQKISNATIDQYSAILTEIKDKYFVAAAKTPATEVVEGSSNKIYQLFENSVLLKKLVVKAQSTTEYQLSTVEDPNNLIDSAETRKIYEQLNSEIQKAKTRLTDNSIDESNKKASYETLNNLLTQLKTSKANDAQKIINRANELKTYMETVDSYNKSYTPSTEFIQTAITKVTEKKAAFESDSIDINELNQALKDADVAIKNEVLSLFNQVRDWVIQERNASKEYRDKFTLESTWTGVDLRAETYNSLKQAIADSKVVETTDTKNYRESIDYKNILETQYKNKYAALKQTKESFISELKSGFKKYLDTNSASKGLFIKFDESMNPYINNSTDRLLENAEFNSTISFYRNTFTPLLDQLKTEFTTKSPDTYLEASGLATFGQQVSQLWTEFNKLIQIMLTDSKHYTNTNYRGSLNEIISEISNNVNDESFNTVKSNYEAEVNKLNADINKTEQLYTSNSNDIETYVTNFIEIFKKVESIYNWINVQNNENLLLNKITTSDNFNNIVAKDNSRRIEFVNAITTLAPAQDSNQNYIDITTTKSILNYFNNFAFTDIDLSSIINKDNVKVRIKKLSDQSWYEYVNSTDANYQKVKIKLEYLYTPNNLRVFKNKDEVSIEKEIILQFKTENTIKIQSGSSDVFVKKVDNTDKYGMEAKVEVLDLEKSGLLDDTANTNEKIKNIVFDAFKQNVLKNQQKIIINPEDRLGTSGNEVGNNIKNNKYDFALSSSAYNSIDKFIGMIGDFDNQSLVVMADDTDKTINIISIVPNKVVSAKTETDKFYQENLGWLLGKSINTATVDDSMPFAIASLYKFKFTVEGQDRNKKLMMYLDFYQSSIFGKHSKLTDTSVTPVATKNDRIIWSSKDFAKYLSKNDSLIYDSTKKMLYTVYDFDTKKESANYILSNQTDKVVMLGMNTNVDVEGSEKNFNFRQGWLFIRNGQLTPNMNIMQTSTLYSSGVIELYFKLRDN</sequence>
<dbReference type="Proteomes" id="UP000746160">
    <property type="component" value="Unassembled WGS sequence"/>
</dbReference>
<dbReference type="RefSeq" id="WP_218743485.1">
    <property type="nucleotide sequence ID" value="NZ_JABZFG010000001.1"/>
</dbReference>
<evidence type="ECO:0000313" key="3">
    <source>
        <dbReference type="EMBL" id="MBW0602295.1"/>
    </source>
</evidence>